<sequence length="164" mass="17867">MYNTFWKNYVSGVECRGEFGCANDLLTDYAHVAAMLRYSVLLVICLLVAGCNTPGPAFRGAEPIRISVDQSTFDVRVDGDRAQAIRLNMEWAPRVAVVAPRAVAAIERVSGCAVSRLRGDQAVFVASLDCGAGSPPRQIFPLDLECDAYDLKDGYGTLECRPYP</sequence>
<name>A0A1M7AYM3_9RHOB</name>
<reference evidence="2 3" key="1">
    <citation type="submission" date="2016-11" db="EMBL/GenBank/DDBJ databases">
        <authorList>
            <person name="Jaros S."/>
            <person name="Januszkiewicz K."/>
            <person name="Wedrychowicz H."/>
        </authorList>
    </citation>
    <scope>NUCLEOTIDE SEQUENCE [LARGE SCALE GENOMIC DNA]</scope>
    <source>
        <strain evidence="2 3">DSM 29589</strain>
    </source>
</reference>
<organism evidence="2 3">
    <name type="scientific">Roseovarius pacificus</name>
    <dbReference type="NCBI Taxonomy" id="337701"/>
    <lineage>
        <taxon>Bacteria</taxon>
        <taxon>Pseudomonadati</taxon>
        <taxon>Pseudomonadota</taxon>
        <taxon>Alphaproteobacteria</taxon>
        <taxon>Rhodobacterales</taxon>
        <taxon>Roseobacteraceae</taxon>
        <taxon>Roseovarius</taxon>
    </lineage>
</organism>
<evidence type="ECO:0000313" key="2">
    <source>
        <dbReference type="EMBL" id="SHL47814.1"/>
    </source>
</evidence>
<gene>
    <name evidence="2" type="ORF">SAMN05444398_10323</name>
</gene>
<keyword evidence="1" id="KW-0812">Transmembrane</keyword>
<protein>
    <submittedName>
        <fullName evidence="2">Uncharacterized protein</fullName>
    </submittedName>
</protein>
<proteinExistence type="predicted"/>
<dbReference type="AlphaFoldDB" id="A0A1M7AYM3"/>
<feature type="transmembrane region" description="Helical" evidence="1">
    <location>
        <begin position="29"/>
        <end position="49"/>
    </location>
</feature>
<dbReference type="EMBL" id="FRBR01000003">
    <property type="protein sequence ID" value="SHL47814.1"/>
    <property type="molecule type" value="Genomic_DNA"/>
</dbReference>
<evidence type="ECO:0000313" key="3">
    <source>
        <dbReference type="Proteomes" id="UP000183974"/>
    </source>
</evidence>
<keyword evidence="1" id="KW-0472">Membrane</keyword>
<evidence type="ECO:0000256" key="1">
    <source>
        <dbReference type="SAM" id="Phobius"/>
    </source>
</evidence>
<keyword evidence="3" id="KW-1185">Reference proteome</keyword>
<dbReference type="Proteomes" id="UP000183974">
    <property type="component" value="Unassembled WGS sequence"/>
</dbReference>
<keyword evidence="1" id="KW-1133">Transmembrane helix</keyword>
<accession>A0A1M7AYM3</accession>